<evidence type="ECO:0000256" key="4">
    <source>
        <dbReference type="ARBA" id="ARBA00022597"/>
    </source>
</evidence>
<dbReference type="GeneID" id="76042514"/>
<feature type="transmembrane region" description="Helical" evidence="9">
    <location>
        <begin position="94"/>
        <end position="118"/>
    </location>
</feature>
<reference evidence="11 13" key="2">
    <citation type="submission" date="2016-10" db="EMBL/GenBank/DDBJ databases">
        <authorList>
            <person name="Varghese N."/>
            <person name="Submissions S."/>
        </authorList>
    </citation>
    <scope>NUCLEOTIDE SEQUENCE [LARGE SCALE GENOMIC DNA]</scope>
    <source>
        <strain evidence="11 13">CGMCC 1.3889</strain>
    </source>
</reference>
<comment type="subcellular location">
    <subcellularLocation>
        <location evidence="1">Cell membrane</location>
        <topology evidence="1">Multi-pass membrane protein</topology>
    </subcellularLocation>
</comment>
<sequence>MQLLQDLLIILLAAWMCIDQNGLVIVSYFPVIVGFITGLIMGDITTAMYIAGTFELMQLGVANLGGSSMPNYGLATIIGAFLAIRTGTGVKTGIAVGLPVGMLAIQLDVLIKIINQFIQRRMERLNHEHKWKAMLRQPWYGVGFFGLETGIPTAILVFLGPTAVKEILKWLPAWFTNGLTIAGGLLPVVGVAMLLHYMPTKKFFTFLVIGFVLTAYLKVPILGLALIGFACAYYYFNSEMKKADEKQEVKAAGATNDQGDDYDE</sequence>
<feature type="transmembrane region" description="Helical" evidence="9">
    <location>
        <begin position="35"/>
        <end position="57"/>
    </location>
</feature>
<keyword evidence="13" id="KW-1185">Reference proteome</keyword>
<reference evidence="10 12" key="1">
    <citation type="journal article" date="2015" name="Genome Announc.">
        <title>Expanding the biotechnology potential of lactobacilli through comparative genomics of 213 strains and associated genera.</title>
        <authorList>
            <person name="Sun Z."/>
            <person name="Harris H.M."/>
            <person name="McCann A."/>
            <person name="Guo C."/>
            <person name="Argimon S."/>
            <person name="Zhang W."/>
            <person name="Yang X."/>
            <person name="Jeffery I.B."/>
            <person name="Cooney J.C."/>
            <person name="Kagawa T.F."/>
            <person name="Liu W."/>
            <person name="Song Y."/>
            <person name="Salvetti E."/>
            <person name="Wrobel A."/>
            <person name="Rasinkangas P."/>
            <person name="Parkhill J."/>
            <person name="Rea M.C."/>
            <person name="O'Sullivan O."/>
            <person name="Ritari J."/>
            <person name="Douillard F.P."/>
            <person name="Paul Ross R."/>
            <person name="Yang R."/>
            <person name="Briner A.E."/>
            <person name="Felis G.E."/>
            <person name="de Vos W.M."/>
            <person name="Barrangou R."/>
            <person name="Klaenhammer T.R."/>
            <person name="Caufield P.W."/>
            <person name="Cui Y."/>
            <person name="Zhang H."/>
            <person name="O'Toole P.W."/>
        </authorList>
    </citation>
    <scope>NUCLEOTIDE SEQUENCE [LARGE SCALE GENOMIC DNA]</scope>
    <source>
        <strain evidence="10 12">DSM 22301</strain>
    </source>
</reference>
<evidence type="ECO:0000256" key="3">
    <source>
        <dbReference type="ARBA" id="ARBA00022475"/>
    </source>
</evidence>
<keyword evidence="2" id="KW-0813">Transport</keyword>
<feature type="transmembrane region" description="Helical" evidence="9">
    <location>
        <begin position="7"/>
        <end position="29"/>
    </location>
</feature>
<dbReference type="PROSITE" id="PS51106">
    <property type="entry name" value="PTS_EIIC_TYPE_4"/>
    <property type="match status" value="1"/>
</dbReference>
<gene>
    <name evidence="10" type="ORF">IV87_GL000029</name>
    <name evidence="11" type="ORF">SAMN04487973_101138</name>
</gene>
<dbReference type="RefSeq" id="WP_057804878.1">
    <property type="nucleotide sequence ID" value="NZ_BJYP01000001.1"/>
</dbReference>
<feature type="transmembrane region" description="Helical" evidence="9">
    <location>
        <begin position="171"/>
        <end position="196"/>
    </location>
</feature>
<evidence type="ECO:0000313" key="10">
    <source>
        <dbReference type="EMBL" id="KRN83560.1"/>
    </source>
</evidence>
<feature type="transmembrane region" description="Helical" evidence="9">
    <location>
        <begin position="139"/>
        <end position="159"/>
    </location>
</feature>
<dbReference type="AlphaFoldDB" id="A0A0R2K1V9"/>
<dbReference type="InterPro" id="IPR004700">
    <property type="entry name" value="PTS_IIC_man"/>
</dbReference>
<feature type="transmembrane region" description="Helical" evidence="9">
    <location>
        <begin position="203"/>
        <end position="236"/>
    </location>
</feature>
<dbReference type="Proteomes" id="UP000182818">
    <property type="component" value="Unassembled WGS sequence"/>
</dbReference>
<evidence type="ECO:0000256" key="8">
    <source>
        <dbReference type="ARBA" id="ARBA00023136"/>
    </source>
</evidence>
<proteinExistence type="predicted"/>
<accession>A0A0R2K1V9</accession>
<keyword evidence="5" id="KW-0598">Phosphotransferase system</keyword>
<keyword evidence="6 9" id="KW-0812">Transmembrane</keyword>
<keyword evidence="4" id="KW-0762">Sugar transport</keyword>
<dbReference type="Pfam" id="PF03609">
    <property type="entry name" value="EII-Sor"/>
    <property type="match status" value="1"/>
</dbReference>
<evidence type="ECO:0000256" key="1">
    <source>
        <dbReference type="ARBA" id="ARBA00004651"/>
    </source>
</evidence>
<evidence type="ECO:0000256" key="2">
    <source>
        <dbReference type="ARBA" id="ARBA00022448"/>
    </source>
</evidence>
<evidence type="ECO:0000256" key="6">
    <source>
        <dbReference type="ARBA" id="ARBA00022692"/>
    </source>
</evidence>
<keyword evidence="7 9" id="KW-1133">Transmembrane helix</keyword>
<protein>
    <submittedName>
        <fullName evidence="10">PTS family mannose fructose sorbose porter component IIC</fullName>
    </submittedName>
    <submittedName>
        <fullName evidence="11">PTS system, mannose-specific IIC component</fullName>
    </submittedName>
</protein>
<dbReference type="PATRIC" id="fig|319653.3.peg.29"/>
<evidence type="ECO:0000256" key="9">
    <source>
        <dbReference type="SAM" id="Phobius"/>
    </source>
</evidence>
<evidence type="ECO:0000313" key="12">
    <source>
        <dbReference type="Proteomes" id="UP000051749"/>
    </source>
</evidence>
<dbReference type="Proteomes" id="UP000051749">
    <property type="component" value="Unassembled WGS sequence"/>
</dbReference>
<feature type="transmembrane region" description="Helical" evidence="9">
    <location>
        <begin position="69"/>
        <end position="88"/>
    </location>
</feature>
<dbReference type="GO" id="GO:0009401">
    <property type="term" value="P:phosphoenolpyruvate-dependent sugar phosphotransferase system"/>
    <property type="evidence" value="ECO:0007669"/>
    <property type="project" value="UniProtKB-KW"/>
</dbReference>
<evidence type="ECO:0000256" key="7">
    <source>
        <dbReference type="ARBA" id="ARBA00022989"/>
    </source>
</evidence>
<name>A0A0R2K1V9_9LACO</name>
<dbReference type="PANTHER" id="PTHR32502">
    <property type="entry name" value="N-ACETYLGALACTOSAMINE PERMEASE II COMPONENT-RELATED"/>
    <property type="match status" value="1"/>
</dbReference>
<dbReference type="OrthoDB" id="7058816at2"/>
<evidence type="ECO:0000313" key="11">
    <source>
        <dbReference type="EMBL" id="SER04562.1"/>
    </source>
</evidence>
<organism evidence="10 12">
    <name type="scientific">Pediococcus ethanolidurans</name>
    <dbReference type="NCBI Taxonomy" id="319653"/>
    <lineage>
        <taxon>Bacteria</taxon>
        <taxon>Bacillati</taxon>
        <taxon>Bacillota</taxon>
        <taxon>Bacilli</taxon>
        <taxon>Lactobacillales</taxon>
        <taxon>Lactobacillaceae</taxon>
        <taxon>Pediococcus</taxon>
    </lineage>
</organism>
<keyword evidence="3" id="KW-1003">Cell membrane</keyword>
<keyword evidence="8 9" id="KW-0472">Membrane</keyword>
<dbReference type="InterPro" id="IPR050303">
    <property type="entry name" value="GatZ_KbaZ_carbometab"/>
</dbReference>
<comment type="caution">
    <text evidence="10">The sequence shown here is derived from an EMBL/GenBank/DDBJ whole genome shotgun (WGS) entry which is preliminary data.</text>
</comment>
<evidence type="ECO:0000313" key="13">
    <source>
        <dbReference type="Proteomes" id="UP000182818"/>
    </source>
</evidence>
<dbReference type="EMBL" id="FOGK01000001">
    <property type="protein sequence ID" value="SER04562.1"/>
    <property type="molecule type" value="Genomic_DNA"/>
</dbReference>
<dbReference type="EMBL" id="JQBY01000001">
    <property type="protein sequence ID" value="KRN83560.1"/>
    <property type="molecule type" value="Genomic_DNA"/>
</dbReference>
<dbReference type="PANTHER" id="PTHR32502:SF28">
    <property type="entry name" value="PHOSPHOTRANSFERASE SYSTEM SUGAR-SPECIFIC EIIC COMPONENT"/>
    <property type="match status" value="1"/>
</dbReference>
<dbReference type="STRING" id="319653.SAMN04487973_101138"/>
<dbReference type="GO" id="GO:0005886">
    <property type="term" value="C:plasma membrane"/>
    <property type="evidence" value="ECO:0007669"/>
    <property type="project" value="UniProtKB-SubCell"/>
</dbReference>
<evidence type="ECO:0000256" key="5">
    <source>
        <dbReference type="ARBA" id="ARBA00022683"/>
    </source>
</evidence>